<protein>
    <recommendedName>
        <fullName evidence="1">Hypervirulence associated protein TUDOR domain-containing protein</fullName>
    </recommendedName>
</protein>
<feature type="domain" description="Hypervirulence associated protein TUDOR" evidence="1">
    <location>
        <begin position="8"/>
        <end position="75"/>
    </location>
</feature>
<dbReference type="Pfam" id="PF11160">
    <property type="entry name" value="Hva1_TUDOR"/>
    <property type="match status" value="1"/>
</dbReference>
<organism evidence="2 3">
    <name type="scientific">Macrolepiota fuliginosa MF-IS2</name>
    <dbReference type="NCBI Taxonomy" id="1400762"/>
    <lineage>
        <taxon>Eukaryota</taxon>
        <taxon>Fungi</taxon>
        <taxon>Dikarya</taxon>
        <taxon>Basidiomycota</taxon>
        <taxon>Agaricomycotina</taxon>
        <taxon>Agaricomycetes</taxon>
        <taxon>Agaricomycetidae</taxon>
        <taxon>Agaricales</taxon>
        <taxon>Agaricineae</taxon>
        <taxon>Agaricaceae</taxon>
        <taxon>Macrolepiota</taxon>
    </lineage>
</organism>
<evidence type="ECO:0000313" key="3">
    <source>
        <dbReference type="Proteomes" id="UP000807342"/>
    </source>
</evidence>
<name>A0A9P5XBV4_9AGAR</name>
<accession>A0A9P5XBV4</accession>
<sequence length="82" mass="8736">MPAQYNSGDRVKYHAIGGASSATDQSTTTGKIVDVITETQPAGNTGVRTQASEDEPRYVIRNDNTGKETAYKTANILGMADE</sequence>
<evidence type="ECO:0000313" key="2">
    <source>
        <dbReference type="EMBL" id="KAF9448503.1"/>
    </source>
</evidence>
<keyword evidence="3" id="KW-1185">Reference proteome</keyword>
<dbReference type="OrthoDB" id="10052172at2759"/>
<proteinExistence type="predicted"/>
<dbReference type="AlphaFoldDB" id="A0A9P5XBV4"/>
<dbReference type="InterPro" id="IPR021331">
    <property type="entry name" value="Hva1_TUDOR"/>
</dbReference>
<dbReference type="EMBL" id="MU151159">
    <property type="protein sequence ID" value="KAF9448503.1"/>
    <property type="molecule type" value="Genomic_DNA"/>
</dbReference>
<reference evidence="2" key="1">
    <citation type="submission" date="2020-11" db="EMBL/GenBank/DDBJ databases">
        <authorList>
            <consortium name="DOE Joint Genome Institute"/>
            <person name="Ahrendt S."/>
            <person name="Riley R."/>
            <person name="Andreopoulos W."/>
            <person name="Labutti K."/>
            <person name="Pangilinan J."/>
            <person name="Ruiz-Duenas F.J."/>
            <person name="Barrasa J.M."/>
            <person name="Sanchez-Garcia M."/>
            <person name="Camarero S."/>
            <person name="Miyauchi S."/>
            <person name="Serrano A."/>
            <person name="Linde D."/>
            <person name="Babiker R."/>
            <person name="Drula E."/>
            <person name="Ayuso-Fernandez I."/>
            <person name="Pacheco R."/>
            <person name="Padilla G."/>
            <person name="Ferreira P."/>
            <person name="Barriuso J."/>
            <person name="Kellner H."/>
            <person name="Castanera R."/>
            <person name="Alfaro M."/>
            <person name="Ramirez L."/>
            <person name="Pisabarro A.G."/>
            <person name="Kuo A."/>
            <person name="Tritt A."/>
            <person name="Lipzen A."/>
            <person name="He G."/>
            <person name="Yan M."/>
            <person name="Ng V."/>
            <person name="Cullen D."/>
            <person name="Martin F."/>
            <person name="Rosso M.-N."/>
            <person name="Henrissat B."/>
            <person name="Hibbett D."/>
            <person name="Martinez A.T."/>
            <person name="Grigoriev I.V."/>
        </authorList>
    </citation>
    <scope>NUCLEOTIDE SEQUENCE</scope>
    <source>
        <strain evidence="2">MF-IS2</strain>
    </source>
</reference>
<comment type="caution">
    <text evidence="2">The sequence shown here is derived from an EMBL/GenBank/DDBJ whole genome shotgun (WGS) entry which is preliminary data.</text>
</comment>
<dbReference type="Proteomes" id="UP000807342">
    <property type="component" value="Unassembled WGS sequence"/>
</dbReference>
<evidence type="ECO:0000259" key="1">
    <source>
        <dbReference type="Pfam" id="PF11160"/>
    </source>
</evidence>
<gene>
    <name evidence="2" type="ORF">P691DRAFT_759876</name>
</gene>